<dbReference type="GO" id="GO:0046872">
    <property type="term" value="F:metal ion binding"/>
    <property type="evidence" value="ECO:0007669"/>
    <property type="project" value="UniProtKB-KW"/>
</dbReference>
<dbReference type="FunFam" id="3.30.200.20:FF:000593">
    <property type="entry name" value="Predicted protein"/>
    <property type="match status" value="1"/>
</dbReference>
<dbReference type="AlphaFoldDB" id="A0AAJ6QXN0"/>
<keyword evidence="9" id="KW-0418">Kinase</keyword>
<protein>
    <recommendedName>
        <fullName evidence="2">receptor protein-tyrosine kinase</fullName>
        <ecNumber evidence="2">2.7.10.1</ecNumber>
    </recommendedName>
</protein>
<dbReference type="InterPro" id="IPR003599">
    <property type="entry name" value="Ig_sub"/>
</dbReference>
<evidence type="ECO:0000256" key="13">
    <source>
        <dbReference type="ARBA" id="ARBA00023137"/>
    </source>
</evidence>
<evidence type="ECO:0000256" key="16">
    <source>
        <dbReference type="ARBA" id="ARBA00023180"/>
    </source>
</evidence>
<dbReference type="InterPro" id="IPR000719">
    <property type="entry name" value="Prot_kinase_dom"/>
</dbReference>
<evidence type="ECO:0000256" key="21">
    <source>
        <dbReference type="PIRSR" id="PIRSR000615-2"/>
    </source>
</evidence>
<keyword evidence="5 24" id="KW-0812">Transmembrane</keyword>
<comment type="function">
    <text evidence="19">Receptor for basic fibroblast growth factor.</text>
</comment>
<dbReference type="GO" id="GO:0043235">
    <property type="term" value="C:receptor complex"/>
    <property type="evidence" value="ECO:0007669"/>
    <property type="project" value="TreeGrafter"/>
</dbReference>
<proteinExistence type="predicted"/>
<feature type="active site" description="Proton acceptor" evidence="20">
    <location>
        <position position="509"/>
    </location>
</feature>
<dbReference type="PROSITE" id="PS50835">
    <property type="entry name" value="IG_LIKE"/>
    <property type="match status" value="2"/>
</dbReference>
<dbReference type="RefSeq" id="XP_003747397.1">
    <property type="nucleotide sequence ID" value="XM_003747349.1"/>
</dbReference>
<dbReference type="InterPro" id="IPR013098">
    <property type="entry name" value="Ig_I-set"/>
</dbReference>
<dbReference type="Gene3D" id="3.30.200.20">
    <property type="entry name" value="Phosphorylase Kinase, domain 1"/>
    <property type="match status" value="1"/>
</dbReference>
<organism evidence="27 28">
    <name type="scientific">Galendromus occidentalis</name>
    <name type="common">western predatory mite</name>
    <dbReference type="NCBI Taxonomy" id="34638"/>
    <lineage>
        <taxon>Eukaryota</taxon>
        <taxon>Metazoa</taxon>
        <taxon>Ecdysozoa</taxon>
        <taxon>Arthropoda</taxon>
        <taxon>Chelicerata</taxon>
        <taxon>Arachnida</taxon>
        <taxon>Acari</taxon>
        <taxon>Parasitiformes</taxon>
        <taxon>Mesostigmata</taxon>
        <taxon>Gamasina</taxon>
        <taxon>Phytoseioidea</taxon>
        <taxon>Phytoseiidae</taxon>
        <taxon>Typhlodrominae</taxon>
        <taxon>Galendromus</taxon>
    </lineage>
</organism>
<dbReference type="GO" id="GO:1902533">
    <property type="term" value="P:positive regulation of intracellular signal transduction"/>
    <property type="evidence" value="ECO:0007669"/>
    <property type="project" value="UniProtKB-ARBA"/>
</dbReference>
<feature type="domain" description="Ig-like" evidence="26">
    <location>
        <begin position="46"/>
        <end position="132"/>
    </location>
</feature>
<feature type="domain" description="Protein kinase" evidence="25">
    <location>
        <begin position="363"/>
        <end position="645"/>
    </location>
</feature>
<keyword evidence="6" id="KW-0732">Signal</keyword>
<keyword evidence="10 21" id="KW-0067">ATP-binding</keyword>
<evidence type="ECO:0000256" key="20">
    <source>
        <dbReference type="PIRSR" id="PIRSR000615-1"/>
    </source>
</evidence>
<keyword evidence="27" id="KW-1185">Reference proteome</keyword>
<evidence type="ECO:0000313" key="28">
    <source>
        <dbReference type="RefSeq" id="XP_003747397.1"/>
    </source>
</evidence>
<dbReference type="SMART" id="SM00408">
    <property type="entry name" value="IGc2"/>
    <property type="match status" value="2"/>
</dbReference>
<dbReference type="FunFam" id="1.10.510.10:FF:000190">
    <property type="entry name" value="Proto-oncogene tyrosine-protein kinase receptor Ret"/>
    <property type="match status" value="1"/>
</dbReference>
<evidence type="ECO:0000256" key="6">
    <source>
        <dbReference type="ARBA" id="ARBA00022729"/>
    </source>
</evidence>
<evidence type="ECO:0000256" key="15">
    <source>
        <dbReference type="ARBA" id="ARBA00023170"/>
    </source>
</evidence>
<sequence>MEKDRGLTPALEILASARHASEEMLSIYLLTVLASLASSDVKSQKPEFLKPWRPFTAVAIGDTLRLSCKASNAQNYNWTFDEHFRRYLGREVVIDEHDLTLRRMTRDEAGKYTCTASNEFGSVSQTIEVEVTELSNTKPVIYERYLQNQTVYIGDDLTLPCDAVSALTPSVLWVFRPTAVEDSATEELGVMTVLELRNVTKENEGLYKCIVMNSAGESSHELFVEVLPKPEAPFLVPSIATDPVYRNYLFLSILIPIALLVIFCAVVLGARRAHKHLERDRVVQLQLLQEQVCVLRRRITVEYGSRPDFSSTPTTTSDSLSPLYPRVKVTRIPIYVSKSDGQESFSEYELQLDTRWEFPRDRLVLGQSLGHGAFGQVFKATAYGIRSSETSSVVAVKMLKPGFTDQEMIDLVSEMEVMKVIGTHMNIINLLGCCTQNGPLQVIVEYAPGGNLRDHLRRCRLEPEYLEPLEARDGAPRGSRCSLENLVSYVFQVARGMEYLASRKCVHRDLAARNVLLANDGICKIADFGLARDLLDSGYYHKTTNGRLPVKWMAPEALFDQIYSSMSDVWSFGVLVWEVMSFGGTPYSCLAHAENLFDFLKAGKRLEKPVECPDEIYGLMLACWNESSHARPSFSHLVERLYALLLDMCANVDYLDLNPCSERTPVADGARIPLDTLKTDLRENEGTKGIVAYEQPEYFMSRS</sequence>
<dbReference type="InterPro" id="IPR017441">
    <property type="entry name" value="Protein_kinase_ATP_BS"/>
</dbReference>
<evidence type="ECO:0000256" key="12">
    <source>
        <dbReference type="ARBA" id="ARBA00023136"/>
    </source>
</evidence>
<dbReference type="InterPro" id="IPR013783">
    <property type="entry name" value="Ig-like_fold"/>
</dbReference>
<feature type="binding site" evidence="21">
    <location>
        <begin position="370"/>
        <end position="377"/>
    </location>
    <ligand>
        <name>ATP</name>
        <dbReference type="ChEBI" id="CHEBI:30616"/>
    </ligand>
</feature>
<evidence type="ECO:0000256" key="17">
    <source>
        <dbReference type="ARBA" id="ARBA00023319"/>
    </source>
</evidence>
<evidence type="ECO:0000256" key="14">
    <source>
        <dbReference type="ARBA" id="ARBA00023157"/>
    </source>
</evidence>
<keyword evidence="17" id="KW-0393">Immunoglobulin domain</keyword>
<dbReference type="PANTHER" id="PTHR24416:SF550">
    <property type="entry name" value="FIBROBLAST GROWTH FACTOR RECEPTOR HOMOLOG 1-RELATED"/>
    <property type="match status" value="1"/>
</dbReference>
<dbReference type="Pfam" id="PF07679">
    <property type="entry name" value="I-set"/>
    <property type="match status" value="1"/>
</dbReference>
<evidence type="ECO:0000256" key="19">
    <source>
        <dbReference type="ARBA" id="ARBA00056965"/>
    </source>
</evidence>
<dbReference type="KEGG" id="goe:100903052"/>
<dbReference type="PROSITE" id="PS00107">
    <property type="entry name" value="PROTEIN_KINASE_ATP"/>
    <property type="match status" value="1"/>
</dbReference>
<gene>
    <name evidence="28" type="primary">LOC100903052</name>
</gene>
<keyword evidence="15" id="KW-0675">Receptor</keyword>
<feature type="binding site" evidence="22">
    <location>
        <position position="514"/>
    </location>
    <ligand>
        <name>Mg(2+)</name>
        <dbReference type="ChEBI" id="CHEBI:18420"/>
    </ligand>
</feature>
<dbReference type="PROSITE" id="PS00109">
    <property type="entry name" value="PROTEIN_KINASE_TYR"/>
    <property type="match status" value="1"/>
</dbReference>
<dbReference type="Pfam" id="PF13927">
    <property type="entry name" value="Ig_3"/>
    <property type="match status" value="1"/>
</dbReference>
<keyword evidence="12 24" id="KW-0472">Membrane</keyword>
<keyword evidence="11 24" id="KW-1133">Transmembrane helix</keyword>
<keyword evidence="13" id="KW-0829">Tyrosine-protein kinase</keyword>
<evidence type="ECO:0000259" key="25">
    <source>
        <dbReference type="PROSITE" id="PS50011"/>
    </source>
</evidence>
<feature type="transmembrane region" description="Helical" evidence="24">
    <location>
        <begin position="248"/>
        <end position="270"/>
    </location>
</feature>
<evidence type="ECO:0000256" key="18">
    <source>
        <dbReference type="ARBA" id="ARBA00051243"/>
    </source>
</evidence>
<evidence type="ECO:0000256" key="7">
    <source>
        <dbReference type="ARBA" id="ARBA00022737"/>
    </source>
</evidence>
<dbReference type="InterPro" id="IPR036179">
    <property type="entry name" value="Ig-like_dom_sf"/>
</dbReference>
<keyword evidence="22" id="KW-0479">Metal-binding</keyword>
<dbReference type="PROSITE" id="PS50011">
    <property type="entry name" value="PROTEIN_KINASE_DOM"/>
    <property type="match status" value="1"/>
</dbReference>
<dbReference type="SUPFAM" id="SSF56112">
    <property type="entry name" value="Protein kinase-like (PK-like)"/>
    <property type="match status" value="1"/>
</dbReference>
<dbReference type="SMART" id="SM00409">
    <property type="entry name" value="IG"/>
    <property type="match status" value="2"/>
</dbReference>
<dbReference type="InterPro" id="IPR001245">
    <property type="entry name" value="Ser-Thr/Tyr_kinase_cat_dom"/>
</dbReference>
<dbReference type="Pfam" id="PF07714">
    <property type="entry name" value="PK_Tyr_Ser-Thr"/>
    <property type="match status" value="1"/>
</dbReference>
<evidence type="ECO:0000256" key="8">
    <source>
        <dbReference type="ARBA" id="ARBA00022741"/>
    </source>
</evidence>
<dbReference type="Gene3D" id="1.10.510.10">
    <property type="entry name" value="Transferase(Phosphotransferase) domain 1"/>
    <property type="match status" value="1"/>
</dbReference>
<evidence type="ECO:0000256" key="24">
    <source>
        <dbReference type="SAM" id="Phobius"/>
    </source>
</evidence>
<feature type="binding site" evidence="21">
    <location>
        <position position="513"/>
    </location>
    <ligand>
        <name>ATP</name>
        <dbReference type="ChEBI" id="CHEBI:30616"/>
    </ligand>
</feature>
<dbReference type="Gene3D" id="2.60.40.10">
    <property type="entry name" value="Immunoglobulins"/>
    <property type="match status" value="2"/>
</dbReference>
<keyword evidence="4" id="KW-0808">Transferase</keyword>
<comment type="subcellular location">
    <subcellularLocation>
        <location evidence="1">Membrane</location>
        <topology evidence="1">Single-pass type I membrane protein</topology>
    </subcellularLocation>
</comment>
<keyword evidence="8 21" id="KW-0547">Nucleotide-binding</keyword>
<dbReference type="GO" id="GO:0004714">
    <property type="term" value="F:transmembrane receptor protein tyrosine kinase activity"/>
    <property type="evidence" value="ECO:0007669"/>
    <property type="project" value="UniProtKB-EC"/>
</dbReference>
<evidence type="ECO:0000256" key="1">
    <source>
        <dbReference type="ARBA" id="ARBA00004479"/>
    </source>
</evidence>
<accession>A0AAJ6QXN0</accession>
<evidence type="ECO:0000256" key="11">
    <source>
        <dbReference type="ARBA" id="ARBA00022989"/>
    </source>
</evidence>
<evidence type="ECO:0000256" key="5">
    <source>
        <dbReference type="ARBA" id="ARBA00022692"/>
    </source>
</evidence>
<evidence type="ECO:0000256" key="22">
    <source>
        <dbReference type="PIRSR" id="PIRSR000615-3"/>
    </source>
</evidence>
<name>A0AAJ6QXN0_9ACAR</name>
<keyword evidence="3" id="KW-0597">Phosphoprotein</keyword>
<dbReference type="InterPro" id="IPR050122">
    <property type="entry name" value="RTK"/>
</dbReference>
<dbReference type="SUPFAM" id="SSF48726">
    <property type="entry name" value="Immunoglobulin"/>
    <property type="match status" value="2"/>
</dbReference>
<dbReference type="InterPro" id="IPR020635">
    <property type="entry name" value="Tyr_kinase_cat_dom"/>
</dbReference>
<dbReference type="GO" id="GO:0007169">
    <property type="term" value="P:cell surface receptor protein tyrosine kinase signaling pathway"/>
    <property type="evidence" value="ECO:0007669"/>
    <property type="project" value="TreeGrafter"/>
</dbReference>
<evidence type="ECO:0000256" key="4">
    <source>
        <dbReference type="ARBA" id="ARBA00022679"/>
    </source>
</evidence>
<dbReference type="InterPro" id="IPR011009">
    <property type="entry name" value="Kinase-like_dom_sf"/>
</dbReference>
<keyword evidence="16" id="KW-0325">Glycoprotein</keyword>
<dbReference type="GO" id="GO:0005524">
    <property type="term" value="F:ATP binding"/>
    <property type="evidence" value="ECO:0007669"/>
    <property type="project" value="UniProtKB-UniRule"/>
</dbReference>
<dbReference type="Proteomes" id="UP000694867">
    <property type="component" value="Unplaced"/>
</dbReference>
<evidence type="ECO:0000256" key="3">
    <source>
        <dbReference type="ARBA" id="ARBA00022553"/>
    </source>
</evidence>
<reference evidence="28" key="1">
    <citation type="submission" date="2025-08" db="UniProtKB">
        <authorList>
            <consortium name="RefSeq"/>
        </authorList>
    </citation>
    <scope>IDENTIFICATION</scope>
</reference>
<dbReference type="InterPro" id="IPR003598">
    <property type="entry name" value="Ig_sub2"/>
</dbReference>
<dbReference type="GO" id="GO:0005886">
    <property type="term" value="C:plasma membrane"/>
    <property type="evidence" value="ECO:0007669"/>
    <property type="project" value="TreeGrafter"/>
</dbReference>
<evidence type="ECO:0000313" key="27">
    <source>
        <dbReference type="Proteomes" id="UP000694867"/>
    </source>
</evidence>
<dbReference type="InterPro" id="IPR007110">
    <property type="entry name" value="Ig-like_dom"/>
</dbReference>
<keyword evidence="22" id="KW-0460">Magnesium</keyword>
<dbReference type="PRINTS" id="PR00109">
    <property type="entry name" value="TYRKINASE"/>
</dbReference>
<keyword evidence="14" id="KW-1015">Disulfide bond</keyword>
<feature type="binding site" evidence="22">
    <location>
        <position position="527"/>
    </location>
    <ligand>
        <name>Mg(2+)</name>
        <dbReference type="ChEBI" id="CHEBI:18420"/>
    </ligand>
</feature>
<dbReference type="GeneID" id="100903052"/>
<dbReference type="InterPro" id="IPR008266">
    <property type="entry name" value="Tyr_kinase_AS"/>
</dbReference>
<keyword evidence="7" id="KW-0677">Repeat</keyword>
<evidence type="ECO:0000256" key="2">
    <source>
        <dbReference type="ARBA" id="ARBA00011902"/>
    </source>
</evidence>
<comment type="catalytic activity">
    <reaction evidence="18">
        <text>L-tyrosyl-[protein] + ATP = O-phospho-L-tyrosyl-[protein] + ADP + H(+)</text>
        <dbReference type="Rhea" id="RHEA:10596"/>
        <dbReference type="Rhea" id="RHEA-COMP:10136"/>
        <dbReference type="Rhea" id="RHEA-COMP:20101"/>
        <dbReference type="ChEBI" id="CHEBI:15378"/>
        <dbReference type="ChEBI" id="CHEBI:30616"/>
        <dbReference type="ChEBI" id="CHEBI:46858"/>
        <dbReference type="ChEBI" id="CHEBI:61978"/>
        <dbReference type="ChEBI" id="CHEBI:456216"/>
        <dbReference type="EC" id="2.7.10.1"/>
    </reaction>
</comment>
<evidence type="ECO:0000256" key="23">
    <source>
        <dbReference type="PROSITE-ProRule" id="PRU10141"/>
    </source>
</evidence>
<feature type="binding site" evidence="21 23">
    <location>
        <position position="397"/>
    </location>
    <ligand>
        <name>ATP</name>
        <dbReference type="ChEBI" id="CHEBI:30616"/>
    </ligand>
</feature>
<evidence type="ECO:0000259" key="26">
    <source>
        <dbReference type="PROSITE" id="PS50835"/>
    </source>
</evidence>
<evidence type="ECO:0000256" key="9">
    <source>
        <dbReference type="ARBA" id="ARBA00022777"/>
    </source>
</evidence>
<dbReference type="PANTHER" id="PTHR24416">
    <property type="entry name" value="TYROSINE-PROTEIN KINASE RECEPTOR"/>
    <property type="match status" value="1"/>
</dbReference>
<evidence type="ECO:0000256" key="10">
    <source>
        <dbReference type="ARBA" id="ARBA00022840"/>
    </source>
</evidence>
<dbReference type="SMART" id="SM00219">
    <property type="entry name" value="TyrKc"/>
    <property type="match status" value="1"/>
</dbReference>
<feature type="domain" description="Ig-like" evidence="26">
    <location>
        <begin position="139"/>
        <end position="225"/>
    </location>
</feature>
<dbReference type="EC" id="2.7.10.1" evidence="2"/>